<keyword evidence="2" id="KW-1185">Reference proteome</keyword>
<dbReference type="Gene3D" id="3.30.470.20">
    <property type="entry name" value="ATP-grasp fold, B domain"/>
    <property type="match status" value="1"/>
</dbReference>
<dbReference type="Gene3D" id="3.30.1490.20">
    <property type="entry name" value="ATP-grasp fold, A domain"/>
    <property type="match status" value="1"/>
</dbReference>
<dbReference type="Gene3D" id="3.40.50.20">
    <property type="match status" value="1"/>
</dbReference>
<dbReference type="OrthoDB" id="3373978at2"/>
<dbReference type="AlphaFoldDB" id="A0A512AK24"/>
<accession>A0A512AK24</accession>
<sequence length="297" mass="32090">MKIAFLACSTTLPGAPDRRADAFEHDQQMEALVAALRPGESVTDIDWQAPLEAFAAFDAALIGTPWDYWDNREAFLAKLDAIAALGVLVYNAPEIVRWNIDKGYLAELGARGVATIPTLLLDNPGANEILAAFDHFGCDRVIAKRRVGAGAEGQFDFTRQNPPAADWRMGHAALVQPFLPGIVEEGEHSLIFIDGQFSHGLIKRPAPGDYRVQSLYGGWDTAVTPAADDLAAARQVIAGLPFAAPLYARIDLVRGPEGTLLLMEAELIEPFLYPLQGPELGPRLLAGLRRLLTASAP</sequence>
<dbReference type="RefSeq" id="WP_147159347.1">
    <property type="nucleotide sequence ID" value="NZ_BJYR01000012.1"/>
</dbReference>
<dbReference type="InterPro" id="IPR013815">
    <property type="entry name" value="ATP_grasp_subdomain_1"/>
</dbReference>
<reference evidence="1 2" key="1">
    <citation type="submission" date="2019-07" db="EMBL/GenBank/DDBJ databases">
        <title>Whole genome shotgun sequence of Novosphingobium sediminis NBRC 106119.</title>
        <authorList>
            <person name="Hosoyama A."/>
            <person name="Uohara A."/>
            <person name="Ohji S."/>
            <person name="Ichikawa N."/>
        </authorList>
    </citation>
    <scope>NUCLEOTIDE SEQUENCE [LARGE SCALE GENOMIC DNA]</scope>
    <source>
        <strain evidence="1 2">NBRC 106119</strain>
    </source>
</reference>
<protein>
    <recommendedName>
        <fullName evidence="3">ATP-grasp domain-containing protein</fullName>
    </recommendedName>
</protein>
<dbReference type="GO" id="GO:0005524">
    <property type="term" value="F:ATP binding"/>
    <property type="evidence" value="ECO:0007669"/>
    <property type="project" value="InterPro"/>
</dbReference>
<dbReference type="PANTHER" id="PTHR39217:SF1">
    <property type="entry name" value="GLUTATHIONE SYNTHETASE"/>
    <property type="match status" value="1"/>
</dbReference>
<dbReference type="Proteomes" id="UP000321464">
    <property type="component" value="Unassembled WGS sequence"/>
</dbReference>
<proteinExistence type="predicted"/>
<evidence type="ECO:0008006" key="3">
    <source>
        <dbReference type="Google" id="ProtNLM"/>
    </source>
</evidence>
<comment type="caution">
    <text evidence="1">The sequence shown here is derived from an EMBL/GenBank/DDBJ whole genome shotgun (WGS) entry which is preliminary data.</text>
</comment>
<gene>
    <name evidence="1" type="ORF">NSE01_18660</name>
</gene>
<evidence type="ECO:0000313" key="1">
    <source>
        <dbReference type="EMBL" id="GEO00034.1"/>
    </source>
</evidence>
<organism evidence="1 2">
    <name type="scientific">Novosphingobium sediminis</name>
    <dbReference type="NCBI Taxonomy" id="707214"/>
    <lineage>
        <taxon>Bacteria</taxon>
        <taxon>Pseudomonadati</taxon>
        <taxon>Pseudomonadota</taxon>
        <taxon>Alphaproteobacteria</taxon>
        <taxon>Sphingomonadales</taxon>
        <taxon>Sphingomonadaceae</taxon>
        <taxon>Novosphingobium</taxon>
    </lineage>
</organism>
<dbReference type="SUPFAM" id="SSF56059">
    <property type="entry name" value="Glutathione synthetase ATP-binding domain-like"/>
    <property type="match status" value="1"/>
</dbReference>
<evidence type="ECO:0000313" key="2">
    <source>
        <dbReference type="Proteomes" id="UP000321464"/>
    </source>
</evidence>
<dbReference type="InterPro" id="IPR053191">
    <property type="entry name" value="DcsG_Biosynth_Enzyme"/>
</dbReference>
<name>A0A512AK24_9SPHN</name>
<dbReference type="PANTHER" id="PTHR39217">
    <property type="match status" value="1"/>
</dbReference>
<dbReference type="EMBL" id="BJYR01000012">
    <property type="protein sequence ID" value="GEO00034.1"/>
    <property type="molecule type" value="Genomic_DNA"/>
</dbReference>